<evidence type="ECO:0000313" key="1">
    <source>
        <dbReference type="EMBL" id="UYQ63902.1"/>
    </source>
</evidence>
<dbReference type="Proteomes" id="UP001163878">
    <property type="component" value="Chromosome"/>
</dbReference>
<gene>
    <name evidence="1" type="ORF">OGH68_22195</name>
</gene>
<organism evidence="1 2">
    <name type="scientific">Streptomyces peucetius</name>
    <dbReference type="NCBI Taxonomy" id="1950"/>
    <lineage>
        <taxon>Bacteria</taxon>
        <taxon>Bacillati</taxon>
        <taxon>Actinomycetota</taxon>
        <taxon>Actinomycetes</taxon>
        <taxon>Kitasatosporales</taxon>
        <taxon>Streptomycetaceae</taxon>
        <taxon>Streptomyces</taxon>
    </lineage>
</organism>
<dbReference type="PANTHER" id="PTHR34613:SF1">
    <property type="entry name" value="SLL6017 PROTEIN"/>
    <property type="match status" value="1"/>
</dbReference>
<protein>
    <recommendedName>
        <fullName evidence="3">Transposase (putative) YhgA-like domain-containing protein</fullName>
    </recommendedName>
</protein>
<dbReference type="PANTHER" id="PTHR34613">
    <property type="entry name" value="SLL0800 PROTEIN"/>
    <property type="match status" value="1"/>
</dbReference>
<evidence type="ECO:0008006" key="3">
    <source>
        <dbReference type="Google" id="ProtNLM"/>
    </source>
</evidence>
<sequence>MVSSPHEAMHRIFQEYPELFSKLSEVLGVAIPPPTAVTVLPTDLTENKPVERRVDTLLSLETEECGSLILAVEAQSKKDPVKPAGWAYYIAYLLNKYRKPPLLLVVCQDRSTAEWAGRPVDFTAAGWPSLTVRPLVVGPHNMPRMTMTAEARKDLPLATLAAITHGAGAEAWTILKALTGALRDTRDDIRYPLIEFVSQGLGTLPAAELWRKLVAVDLSFYTSPLSEELRDEGRAEGLAKGRAQDILFILERRGVDVPDDARVRIIECDDAEALLRWLDRALTAASAEDVFGDE</sequence>
<proteinExistence type="predicted"/>
<keyword evidence="2" id="KW-1185">Reference proteome</keyword>
<name>A0ABY6IDI2_STRPE</name>
<evidence type="ECO:0000313" key="2">
    <source>
        <dbReference type="Proteomes" id="UP001163878"/>
    </source>
</evidence>
<reference evidence="1" key="1">
    <citation type="submission" date="2022-10" db="EMBL/GenBank/DDBJ databases">
        <title>Cytochrome P450 Catalyzes Benzene Ring Formation in the Biosynthesis of Trialkyl-Substituted Aromatic Polyketides.</title>
        <authorList>
            <person name="Zhao E."/>
            <person name="Ge H."/>
        </authorList>
    </citation>
    <scope>NUCLEOTIDE SEQUENCE</scope>
    <source>
        <strain evidence="1">NA0869</strain>
    </source>
</reference>
<accession>A0ABY6IDI2</accession>
<dbReference type="RefSeq" id="WP_264246588.1">
    <property type="nucleotide sequence ID" value="NZ_CP107567.1"/>
</dbReference>
<dbReference type="EMBL" id="CP107567">
    <property type="protein sequence ID" value="UYQ63902.1"/>
    <property type="molecule type" value="Genomic_DNA"/>
</dbReference>